<dbReference type="AlphaFoldDB" id="A0A212K9Z9"/>
<dbReference type="Gene3D" id="1.20.1260.10">
    <property type="match status" value="2"/>
</dbReference>
<evidence type="ECO:0000313" key="2">
    <source>
        <dbReference type="EMBL" id="SBW08554.1"/>
    </source>
</evidence>
<name>A0A212K9Z9_9FIRM</name>
<dbReference type="EMBL" id="FLUN01000001">
    <property type="protein sequence ID" value="SBW08554.1"/>
    <property type="molecule type" value="Genomic_DNA"/>
</dbReference>
<proteinExistence type="predicted"/>
<protein>
    <submittedName>
        <fullName evidence="2">Rubrerythrin</fullName>
    </submittedName>
</protein>
<reference evidence="2" key="1">
    <citation type="submission" date="2016-04" db="EMBL/GenBank/DDBJ databases">
        <authorList>
            <person name="Evans L.H."/>
            <person name="Alamgir A."/>
            <person name="Owens N."/>
            <person name="Weber N.D."/>
            <person name="Virtaneva K."/>
            <person name="Barbian K."/>
            <person name="Babar A."/>
            <person name="Rosenke K."/>
        </authorList>
    </citation>
    <scope>NUCLEOTIDE SEQUENCE</scope>
    <source>
        <strain evidence="2">86</strain>
    </source>
</reference>
<feature type="domain" description="Rubrerythrin diiron-binding" evidence="1">
    <location>
        <begin position="113"/>
        <end position="168"/>
    </location>
</feature>
<accession>A0A212K9Z9</accession>
<dbReference type="Pfam" id="PF02915">
    <property type="entry name" value="Rubrerythrin"/>
    <property type="match status" value="1"/>
</dbReference>
<dbReference type="InterPro" id="IPR009078">
    <property type="entry name" value="Ferritin-like_SF"/>
</dbReference>
<dbReference type="InterPro" id="IPR012347">
    <property type="entry name" value="Ferritin-like"/>
</dbReference>
<dbReference type="GO" id="GO:0016491">
    <property type="term" value="F:oxidoreductase activity"/>
    <property type="evidence" value="ECO:0007669"/>
    <property type="project" value="InterPro"/>
</dbReference>
<evidence type="ECO:0000259" key="1">
    <source>
        <dbReference type="Pfam" id="PF02915"/>
    </source>
</evidence>
<dbReference type="SUPFAM" id="SSF47240">
    <property type="entry name" value="Ferritin-like"/>
    <property type="match status" value="1"/>
</dbReference>
<organism evidence="2">
    <name type="scientific">uncultured Eubacteriales bacterium</name>
    <dbReference type="NCBI Taxonomy" id="172733"/>
    <lineage>
        <taxon>Bacteria</taxon>
        <taxon>Bacillati</taxon>
        <taxon>Bacillota</taxon>
        <taxon>Clostridia</taxon>
        <taxon>Eubacteriales</taxon>
        <taxon>environmental samples</taxon>
    </lineage>
</organism>
<gene>
    <name evidence="2" type="ORF">KL86CLO1_12476</name>
</gene>
<dbReference type="InterPro" id="IPR003251">
    <property type="entry name" value="Rr_diiron-bd_dom"/>
</dbReference>
<sequence length="170" mass="19399">MNSCEEYLVDLPYPSVLVREINVCYATLISGAFGGPGSESTAIAQYIAHNFYTHDYPEINFAYRCIASVELTHLNLLGNLIRDLGMPPKFLTYETNCYWTGKNPAYAYKIRPILLSDIKGEHDAIAHYTRLIHQIDSPDIQRLFKRIILDEQKHIEILTKFLASMGSECH</sequence>
<dbReference type="GO" id="GO:0046872">
    <property type="term" value="F:metal ion binding"/>
    <property type="evidence" value="ECO:0007669"/>
    <property type="project" value="InterPro"/>
</dbReference>